<dbReference type="AlphaFoldDB" id="A0AAJ0ENE9"/>
<organism evidence="1 2">
    <name type="scientific">Colletotrichum godetiae</name>
    <dbReference type="NCBI Taxonomy" id="1209918"/>
    <lineage>
        <taxon>Eukaryota</taxon>
        <taxon>Fungi</taxon>
        <taxon>Dikarya</taxon>
        <taxon>Ascomycota</taxon>
        <taxon>Pezizomycotina</taxon>
        <taxon>Sordariomycetes</taxon>
        <taxon>Hypocreomycetidae</taxon>
        <taxon>Glomerellales</taxon>
        <taxon>Glomerellaceae</taxon>
        <taxon>Colletotrichum</taxon>
        <taxon>Colletotrichum acutatum species complex</taxon>
    </lineage>
</organism>
<reference evidence="1" key="1">
    <citation type="submission" date="2021-06" db="EMBL/GenBank/DDBJ databases">
        <title>Comparative genomics, transcriptomics and evolutionary studies reveal genomic signatures of adaptation to plant cell wall in hemibiotrophic fungi.</title>
        <authorList>
            <consortium name="DOE Joint Genome Institute"/>
            <person name="Baroncelli R."/>
            <person name="Diaz J.F."/>
            <person name="Benocci T."/>
            <person name="Peng M."/>
            <person name="Battaglia E."/>
            <person name="Haridas S."/>
            <person name="Andreopoulos W."/>
            <person name="Labutti K."/>
            <person name="Pangilinan J."/>
            <person name="Floch G.L."/>
            <person name="Makela M.R."/>
            <person name="Henrissat B."/>
            <person name="Grigoriev I.V."/>
            <person name="Crouch J.A."/>
            <person name="De Vries R.P."/>
            <person name="Sukno S.A."/>
            <person name="Thon M.R."/>
        </authorList>
    </citation>
    <scope>NUCLEOTIDE SEQUENCE</scope>
    <source>
        <strain evidence="1">CBS 193.32</strain>
    </source>
</reference>
<dbReference type="EMBL" id="JAHMHR010000091">
    <property type="protein sequence ID" value="KAK1657512.1"/>
    <property type="molecule type" value="Genomic_DNA"/>
</dbReference>
<name>A0AAJ0ENE9_9PEZI</name>
<evidence type="ECO:0000313" key="1">
    <source>
        <dbReference type="EMBL" id="KAK1657512.1"/>
    </source>
</evidence>
<keyword evidence="2" id="KW-1185">Reference proteome</keyword>
<feature type="non-terminal residue" evidence="1">
    <location>
        <position position="1"/>
    </location>
</feature>
<comment type="caution">
    <text evidence="1">The sequence shown here is derived from an EMBL/GenBank/DDBJ whole genome shotgun (WGS) entry which is preliminary data.</text>
</comment>
<accession>A0AAJ0ENE9</accession>
<proteinExistence type="predicted"/>
<dbReference type="GeneID" id="85460984"/>
<dbReference type="RefSeq" id="XP_060422276.1">
    <property type="nucleotide sequence ID" value="XM_060576458.1"/>
</dbReference>
<evidence type="ECO:0000313" key="2">
    <source>
        <dbReference type="Proteomes" id="UP001224890"/>
    </source>
</evidence>
<gene>
    <name evidence="1" type="ORF">BDP55DRAFT_685583</name>
</gene>
<dbReference type="Proteomes" id="UP001224890">
    <property type="component" value="Unassembled WGS sequence"/>
</dbReference>
<protein>
    <submittedName>
        <fullName evidence="1">Uncharacterized protein</fullName>
    </submittedName>
</protein>
<sequence length="55" mass="6190">TTRVVPAWPLIETSLRICTMLYPCIDHVTTMMTPPTVGYEVLLGIAFVPRTNTLR</sequence>